<dbReference type="InterPro" id="IPR038765">
    <property type="entry name" value="Papain-like_cys_pep_sf"/>
</dbReference>
<dbReference type="OrthoDB" id="9788327at2"/>
<evidence type="ECO:0000313" key="3">
    <source>
        <dbReference type="EMBL" id="RZS93180.1"/>
    </source>
</evidence>
<feature type="domain" description="Transglutaminase-like" evidence="2">
    <location>
        <begin position="115"/>
        <end position="181"/>
    </location>
</feature>
<dbReference type="AlphaFoldDB" id="A0A4Q7P1D4"/>
<keyword evidence="1" id="KW-0732">Signal</keyword>
<sequence>MKLTRYLLPIILSIQPLFAQVSDFAAVDFTKADNRAQFYYGASLDNLPVLAHQLTKDLSTDVEKFRAIYLWVCQNIKGDNRQFLKVERQRNKLQHDSISFMKWNYNYARKAFKKLLKYKATMCTGYAYLLKELCYLANLPCEIVDGYGRTVSANVLALDTPNHSWNAVQLNGKWYVCDATWASGYLDEYYVFIKAYNDGYFLTDPTLFAKNHFPLDKKWLLDATLTATEFVNAPLVYGESFATGVSPIYPKTMDIETTTDKATTFSIGTNTDVLPKNVALVLYLGPKEKELPSDVKAQKDNILTISHRFKIKGTYDVHLKIDDAIIATYTVKVKKV</sequence>
<dbReference type="RefSeq" id="WP_130286325.1">
    <property type="nucleotide sequence ID" value="NZ_SGXE01000002.1"/>
</dbReference>
<dbReference type="InterPro" id="IPR052557">
    <property type="entry name" value="CAP/Cytokinesis_protein"/>
</dbReference>
<proteinExistence type="predicted"/>
<dbReference type="Gene3D" id="3.10.620.30">
    <property type="match status" value="1"/>
</dbReference>
<evidence type="ECO:0000313" key="4">
    <source>
        <dbReference type="Proteomes" id="UP000292262"/>
    </source>
</evidence>
<name>A0A4Q7P1D4_9FLAO</name>
<evidence type="ECO:0000259" key="2">
    <source>
        <dbReference type="SMART" id="SM00460"/>
    </source>
</evidence>
<feature type="chain" id="PRO_5020810145" evidence="1">
    <location>
        <begin position="20"/>
        <end position="336"/>
    </location>
</feature>
<dbReference type="EMBL" id="SGXE01000002">
    <property type="protein sequence ID" value="RZS93180.1"/>
    <property type="molecule type" value="Genomic_DNA"/>
</dbReference>
<dbReference type="Pfam" id="PF01841">
    <property type="entry name" value="Transglut_core"/>
    <property type="match status" value="1"/>
</dbReference>
<dbReference type="InterPro" id="IPR002931">
    <property type="entry name" value="Transglutaminase-like"/>
</dbReference>
<dbReference type="SUPFAM" id="SSF54001">
    <property type="entry name" value="Cysteine proteinases"/>
    <property type="match status" value="1"/>
</dbReference>
<evidence type="ECO:0000256" key="1">
    <source>
        <dbReference type="SAM" id="SignalP"/>
    </source>
</evidence>
<accession>A0A4Q7P1D4</accession>
<organism evidence="3 4">
    <name type="scientific">Aquimarina brevivitae</name>
    <dbReference type="NCBI Taxonomy" id="323412"/>
    <lineage>
        <taxon>Bacteria</taxon>
        <taxon>Pseudomonadati</taxon>
        <taxon>Bacteroidota</taxon>
        <taxon>Flavobacteriia</taxon>
        <taxon>Flavobacteriales</taxon>
        <taxon>Flavobacteriaceae</taxon>
        <taxon>Aquimarina</taxon>
    </lineage>
</organism>
<reference evidence="3 4" key="1">
    <citation type="submission" date="2019-02" db="EMBL/GenBank/DDBJ databases">
        <title>Genomic Encyclopedia of Type Strains, Phase IV (KMG-IV): sequencing the most valuable type-strain genomes for metagenomic binning, comparative biology and taxonomic classification.</title>
        <authorList>
            <person name="Goeker M."/>
        </authorList>
    </citation>
    <scope>NUCLEOTIDE SEQUENCE [LARGE SCALE GENOMIC DNA]</scope>
    <source>
        <strain evidence="3 4">DSM 17196</strain>
    </source>
</reference>
<feature type="signal peptide" evidence="1">
    <location>
        <begin position="1"/>
        <end position="19"/>
    </location>
</feature>
<keyword evidence="4" id="KW-1185">Reference proteome</keyword>
<dbReference type="SMART" id="SM00460">
    <property type="entry name" value="TGc"/>
    <property type="match status" value="1"/>
</dbReference>
<gene>
    <name evidence="3" type="ORF">EV197_1750</name>
</gene>
<comment type="caution">
    <text evidence="3">The sequence shown here is derived from an EMBL/GenBank/DDBJ whole genome shotgun (WGS) entry which is preliminary data.</text>
</comment>
<dbReference type="GO" id="GO:0005737">
    <property type="term" value="C:cytoplasm"/>
    <property type="evidence" value="ECO:0007669"/>
    <property type="project" value="TreeGrafter"/>
</dbReference>
<dbReference type="PANTHER" id="PTHR46333:SF2">
    <property type="entry name" value="CYTOKINESIS PROTEIN 3"/>
    <property type="match status" value="1"/>
</dbReference>
<dbReference type="PANTHER" id="PTHR46333">
    <property type="entry name" value="CYTOKINESIS PROTEIN 3"/>
    <property type="match status" value="1"/>
</dbReference>
<dbReference type="Proteomes" id="UP000292262">
    <property type="component" value="Unassembled WGS sequence"/>
</dbReference>
<protein>
    <submittedName>
        <fullName evidence="3">Transglutaminase superfamily protein</fullName>
    </submittedName>
</protein>